<name>A0A1Q9DAR1_SYMMI</name>
<feature type="compositionally biased region" description="Basic and acidic residues" evidence="1">
    <location>
        <begin position="508"/>
        <end position="518"/>
    </location>
</feature>
<evidence type="ECO:0000259" key="2">
    <source>
        <dbReference type="Pfam" id="PF23341"/>
    </source>
</evidence>
<feature type="compositionally biased region" description="Polar residues" evidence="1">
    <location>
        <begin position="486"/>
        <end position="500"/>
    </location>
</feature>
<dbReference type="SUPFAM" id="SSF50978">
    <property type="entry name" value="WD40 repeat-like"/>
    <property type="match status" value="1"/>
</dbReference>
<feature type="region of interest" description="Disordered" evidence="1">
    <location>
        <begin position="348"/>
        <end position="424"/>
    </location>
</feature>
<proteinExistence type="predicted"/>
<evidence type="ECO:0000256" key="1">
    <source>
        <dbReference type="SAM" id="MobiDB-lite"/>
    </source>
</evidence>
<feature type="compositionally biased region" description="Basic and acidic residues" evidence="1">
    <location>
        <begin position="366"/>
        <end position="376"/>
    </location>
</feature>
<sequence length="524" mass="56721">MTSVCLCNPSDWTVFQEQIYHVQQANLSFLAAHRVFGQRGPEGQVTCMAAFGAATSKFGLVAIGCKSGTVQLFRAQDLLQEKQTPVTLNAAEEPPQGTQEVTSLEFLEQGSRVVLFACTSNAVCSWQVCDQNGGNQELRLLNADSTGGASAGCTCIFPGMNALLVAKADAVFAYDPQEGNMSAMPLDGEKVILKRFKSYFAVVTADSAALPAFSSTPSSMPKQTQFGFLQRVCLARHLIHVAKKTAMGGVYREDFAHSRWQANRFYLVSQDNEDPELLRQKARSLRALGLEPPRAHHFRRLAQRQGELQESHISRDAQEPRRTGAEKVVQRGPDQELEAYRLQSIADDSGAEVQRRKWAKGKRRTQTKEGQRETAKEAPPSRQPAEGRQKAEGEPASCQQSQARIPRSRADPKVPARRRVGEAPDGAPALAAAIPVVTAISASFVAGTSAAELAPGSSGVFKSLLRCLRRGVPYVFVQVLTRLSGESHSATTGGSASPGATSVEDGVVSEKYRQDRGSVDSTDN</sequence>
<reference evidence="3 4" key="1">
    <citation type="submission" date="2016-02" db="EMBL/GenBank/DDBJ databases">
        <title>Genome analysis of coral dinoflagellate symbionts highlights evolutionary adaptations to a symbiotic lifestyle.</title>
        <authorList>
            <person name="Aranda M."/>
            <person name="Li Y."/>
            <person name="Liew Y.J."/>
            <person name="Baumgarten S."/>
            <person name="Simakov O."/>
            <person name="Wilson M."/>
            <person name="Piel J."/>
            <person name="Ashoor H."/>
            <person name="Bougouffa S."/>
            <person name="Bajic V.B."/>
            <person name="Ryu T."/>
            <person name="Ravasi T."/>
            <person name="Bayer T."/>
            <person name="Micklem G."/>
            <person name="Kim H."/>
            <person name="Bhak J."/>
            <person name="Lajeunesse T.C."/>
            <person name="Voolstra C.R."/>
        </authorList>
    </citation>
    <scope>NUCLEOTIDE SEQUENCE [LARGE SCALE GENOMIC DNA]</scope>
    <source>
        <strain evidence="3 4">CCMP2467</strain>
    </source>
</reference>
<dbReference type="Pfam" id="PF23341">
    <property type="entry name" value="PEP5_VPS11_N"/>
    <property type="match status" value="1"/>
</dbReference>
<feature type="compositionally biased region" description="Basic residues" evidence="1">
    <location>
        <begin position="356"/>
        <end position="365"/>
    </location>
</feature>
<comment type="caution">
    <text evidence="3">The sequence shown here is derived from an EMBL/GenBank/DDBJ whole genome shotgun (WGS) entry which is preliminary data.</text>
</comment>
<dbReference type="OrthoDB" id="26184at2759"/>
<dbReference type="InterPro" id="IPR057307">
    <property type="entry name" value="PEP5_VPS11_N"/>
</dbReference>
<feature type="compositionally biased region" description="Basic and acidic residues" evidence="1">
    <location>
        <begin position="408"/>
        <end position="422"/>
    </location>
</feature>
<dbReference type="AlphaFoldDB" id="A0A1Q9DAR1"/>
<feature type="region of interest" description="Disordered" evidence="1">
    <location>
        <begin position="486"/>
        <end position="524"/>
    </location>
</feature>
<gene>
    <name evidence="3" type="ORF">AK812_SmicGene25943</name>
</gene>
<evidence type="ECO:0000313" key="3">
    <source>
        <dbReference type="EMBL" id="OLP92247.1"/>
    </source>
</evidence>
<accession>A0A1Q9DAR1</accession>
<feature type="domain" description="PEP5/VPS11 N-terminal" evidence="2">
    <location>
        <begin position="52"/>
        <end position="211"/>
    </location>
</feature>
<dbReference type="InterPro" id="IPR036322">
    <property type="entry name" value="WD40_repeat_dom_sf"/>
</dbReference>
<feature type="region of interest" description="Disordered" evidence="1">
    <location>
        <begin position="304"/>
        <end position="335"/>
    </location>
</feature>
<organism evidence="3 4">
    <name type="scientific">Symbiodinium microadriaticum</name>
    <name type="common">Dinoflagellate</name>
    <name type="synonym">Zooxanthella microadriatica</name>
    <dbReference type="NCBI Taxonomy" id="2951"/>
    <lineage>
        <taxon>Eukaryota</taxon>
        <taxon>Sar</taxon>
        <taxon>Alveolata</taxon>
        <taxon>Dinophyceae</taxon>
        <taxon>Suessiales</taxon>
        <taxon>Symbiodiniaceae</taxon>
        <taxon>Symbiodinium</taxon>
    </lineage>
</organism>
<evidence type="ECO:0000313" key="4">
    <source>
        <dbReference type="Proteomes" id="UP000186817"/>
    </source>
</evidence>
<keyword evidence="4" id="KW-1185">Reference proteome</keyword>
<dbReference type="Proteomes" id="UP000186817">
    <property type="component" value="Unassembled WGS sequence"/>
</dbReference>
<dbReference type="EMBL" id="LSRX01000629">
    <property type="protein sequence ID" value="OLP92247.1"/>
    <property type="molecule type" value="Genomic_DNA"/>
</dbReference>
<protein>
    <recommendedName>
        <fullName evidence="2">PEP5/VPS11 N-terminal domain-containing protein</fullName>
    </recommendedName>
</protein>
<feature type="compositionally biased region" description="Basic and acidic residues" evidence="1">
    <location>
        <begin position="307"/>
        <end position="329"/>
    </location>
</feature>